<feature type="compositionally biased region" description="Basic residues" evidence="1">
    <location>
        <begin position="796"/>
        <end position="809"/>
    </location>
</feature>
<proteinExistence type="predicted"/>
<protein>
    <submittedName>
        <fullName evidence="2">Uncharacterized protein</fullName>
    </submittedName>
</protein>
<dbReference type="Proteomes" id="UP000824998">
    <property type="component" value="Unassembled WGS sequence"/>
</dbReference>
<feature type="region of interest" description="Disordered" evidence="1">
    <location>
        <begin position="787"/>
        <end position="809"/>
    </location>
</feature>
<evidence type="ECO:0000313" key="2">
    <source>
        <dbReference type="EMBL" id="KAG9234788.1"/>
    </source>
</evidence>
<evidence type="ECO:0000313" key="3">
    <source>
        <dbReference type="Proteomes" id="UP000824998"/>
    </source>
</evidence>
<dbReference type="OrthoDB" id="4925544at2759"/>
<dbReference type="AlphaFoldDB" id="A0A9P7YJ53"/>
<feature type="region of interest" description="Disordered" evidence="1">
    <location>
        <begin position="1"/>
        <end position="75"/>
    </location>
</feature>
<evidence type="ECO:0000256" key="1">
    <source>
        <dbReference type="SAM" id="MobiDB-lite"/>
    </source>
</evidence>
<feature type="compositionally biased region" description="Acidic residues" evidence="1">
    <location>
        <begin position="50"/>
        <end position="65"/>
    </location>
</feature>
<feature type="region of interest" description="Disordered" evidence="1">
    <location>
        <begin position="88"/>
        <end position="111"/>
    </location>
</feature>
<sequence length="826" mass="90692">MSTHSDDGSNLTDSTYEFVETDVDREGNGTDSLASTDDVGRPDDVASLADTEESDEEGDGDEDAAEPATQPLTDLEHAVRAAFDTPTLGRSSAFPAEDSQRSLPQSVEYEESDGPFARSIEFEEPSNLGAGTVSVKHTVTEHNETDTASIVGNLGIEGSPHRLLVTIRQTMTKQGLTTKEPLRILYVGSHSAKRDIIHKIASTVTASVPGDKGTGRSRQSSSQLYNVVTVSGFGSEKTPEIELVHSSECQIKVEDCLSVERLEYNDASEKPVILKLTTEDGSCHSVPLGKEFTLEPHFEVPHISIFYHDRSEDMETSKNARDFMIRHGVPSIIINHQQTFLHSQSMEPNEHSVHMSLEARDSRGRKTMVPGRHPIDLNSFLNIDARQMNRNLAYLTKLYEPLQAPVVASKTPEPEVPVPEYEKTSLSLRHLIISIQNRPESGYIMPVGMLLLSLLSAIMLSFPYVLSREPTISINSKVVSNIPVSCTTSSTQAALITSATAPASISVATSTRTVTVTHAPTSGPNSLAIVPSMDLGATSQKFHSNAKANRSICSAQILGGRDILIRIPSATKLSWLTKDAMSVNISRCNDTVDTERVYSSDEGIVLSLPKKEAYGVLNITIITTRKPRVNETFQVDFGTSTLQAVQNMMDKMSSMFHDKSLLVPSLSELVDEAKRGTLNRLEETRNRASGPAVSLTDSITDLAKSVSREAAKRSAIISKEVNIRLVEAEMKVTERMRILKKLPEPLREGIFKAQVKSKLMWLRMQGKDDEYRAYEEAAKEAIRAKAQAAGKGEKQAKHKKTCGKRKAERMGKRCTKKCVKAKRAQT</sequence>
<accession>A0A9P7YJ53</accession>
<comment type="caution">
    <text evidence="2">The sequence shown here is derived from an EMBL/GenBank/DDBJ whole genome shotgun (WGS) entry which is preliminary data.</text>
</comment>
<gene>
    <name evidence="2" type="ORF">BJ875DRAFT_294410</name>
</gene>
<reference evidence="2" key="1">
    <citation type="journal article" date="2021" name="IMA Fungus">
        <title>Genomic characterization of three marine fungi, including Emericellopsis atlantica sp. nov. with signatures of a generalist lifestyle and marine biomass degradation.</title>
        <authorList>
            <person name="Hagestad O.C."/>
            <person name="Hou L."/>
            <person name="Andersen J.H."/>
            <person name="Hansen E.H."/>
            <person name="Altermark B."/>
            <person name="Li C."/>
            <person name="Kuhnert E."/>
            <person name="Cox R.J."/>
            <person name="Crous P.W."/>
            <person name="Spatafora J.W."/>
            <person name="Lail K."/>
            <person name="Amirebrahimi M."/>
            <person name="Lipzen A."/>
            <person name="Pangilinan J."/>
            <person name="Andreopoulos W."/>
            <person name="Hayes R.D."/>
            <person name="Ng V."/>
            <person name="Grigoriev I.V."/>
            <person name="Jackson S.A."/>
            <person name="Sutton T.D.S."/>
            <person name="Dobson A.D.W."/>
            <person name="Rama T."/>
        </authorList>
    </citation>
    <scope>NUCLEOTIDE SEQUENCE</scope>
    <source>
        <strain evidence="2">TRa018bII</strain>
    </source>
</reference>
<keyword evidence="3" id="KW-1185">Reference proteome</keyword>
<name>A0A9P7YJ53_9HELO</name>
<organism evidence="2 3">
    <name type="scientific">Amylocarpus encephaloides</name>
    <dbReference type="NCBI Taxonomy" id="45428"/>
    <lineage>
        <taxon>Eukaryota</taxon>
        <taxon>Fungi</taxon>
        <taxon>Dikarya</taxon>
        <taxon>Ascomycota</taxon>
        <taxon>Pezizomycotina</taxon>
        <taxon>Leotiomycetes</taxon>
        <taxon>Helotiales</taxon>
        <taxon>Helotiales incertae sedis</taxon>
        <taxon>Amylocarpus</taxon>
    </lineage>
</organism>
<dbReference type="EMBL" id="MU251452">
    <property type="protein sequence ID" value="KAG9234788.1"/>
    <property type="molecule type" value="Genomic_DNA"/>
</dbReference>